<name>A0ABC9WDW5_GRUJA</name>
<evidence type="ECO:0000313" key="1">
    <source>
        <dbReference type="EMBL" id="GAB0183693.1"/>
    </source>
</evidence>
<comment type="caution">
    <text evidence="1">The sequence shown here is derived from an EMBL/GenBank/DDBJ whole genome shotgun (WGS) entry which is preliminary data.</text>
</comment>
<proteinExistence type="predicted"/>
<organism evidence="1 2">
    <name type="scientific">Grus japonensis</name>
    <name type="common">Japanese crane</name>
    <name type="synonym">Red-crowned crane</name>
    <dbReference type="NCBI Taxonomy" id="30415"/>
    <lineage>
        <taxon>Eukaryota</taxon>
        <taxon>Metazoa</taxon>
        <taxon>Chordata</taxon>
        <taxon>Craniata</taxon>
        <taxon>Vertebrata</taxon>
        <taxon>Euteleostomi</taxon>
        <taxon>Archelosauria</taxon>
        <taxon>Archosauria</taxon>
        <taxon>Dinosauria</taxon>
        <taxon>Saurischia</taxon>
        <taxon>Theropoda</taxon>
        <taxon>Coelurosauria</taxon>
        <taxon>Aves</taxon>
        <taxon>Neognathae</taxon>
        <taxon>Neoaves</taxon>
        <taxon>Gruiformes</taxon>
        <taxon>Gruidae</taxon>
        <taxon>Grus</taxon>
    </lineage>
</organism>
<gene>
    <name evidence="1" type="ORF">GRJ2_000834600</name>
</gene>
<protein>
    <submittedName>
        <fullName evidence="1">Triadin</fullName>
    </submittedName>
</protein>
<sequence length="143" mass="16141">MGEYEALSTQRRGEGQEALDTSNVVNERHKDLESNVVALKAQKLPKEIPYKSNVDRGIEHALSKFASDTKLCGAVNTLEGTDAIWRDLERWARASYMKFNKAECKVLHMGWAIPSTTAGWAENGLRAALRRRTWGCWLMRSST</sequence>
<evidence type="ECO:0000313" key="2">
    <source>
        <dbReference type="Proteomes" id="UP001623348"/>
    </source>
</evidence>
<dbReference type="EMBL" id="BAAFJT010000002">
    <property type="protein sequence ID" value="GAB0183693.1"/>
    <property type="molecule type" value="Genomic_DNA"/>
</dbReference>
<accession>A0ABC9WDW5</accession>
<reference evidence="1 2" key="1">
    <citation type="submission" date="2024-06" db="EMBL/GenBank/DDBJ databases">
        <title>The draft genome of Grus japonensis, version 3.</title>
        <authorList>
            <person name="Nabeshima K."/>
            <person name="Suzuki S."/>
            <person name="Onuma M."/>
        </authorList>
    </citation>
    <scope>NUCLEOTIDE SEQUENCE [LARGE SCALE GENOMIC DNA]</scope>
    <source>
        <strain evidence="1 2">451A</strain>
    </source>
</reference>
<dbReference type="Proteomes" id="UP001623348">
    <property type="component" value="Unassembled WGS sequence"/>
</dbReference>
<dbReference type="AlphaFoldDB" id="A0ABC9WDW5"/>
<keyword evidence="2" id="KW-1185">Reference proteome</keyword>